<dbReference type="OrthoDB" id="288590at2759"/>
<feature type="domain" description="Fe2OG dioxygenase" evidence="3">
    <location>
        <begin position="192"/>
        <end position="291"/>
    </location>
</feature>
<proteinExistence type="predicted"/>
<dbReference type="InterPro" id="IPR027443">
    <property type="entry name" value="IPNS-like_sf"/>
</dbReference>
<gene>
    <name evidence="4" type="ORF">ANE_LOCUS11208</name>
</gene>
<organism evidence="4 5">
    <name type="scientific">Arabis nemorensis</name>
    <dbReference type="NCBI Taxonomy" id="586526"/>
    <lineage>
        <taxon>Eukaryota</taxon>
        <taxon>Viridiplantae</taxon>
        <taxon>Streptophyta</taxon>
        <taxon>Embryophyta</taxon>
        <taxon>Tracheophyta</taxon>
        <taxon>Spermatophyta</taxon>
        <taxon>Magnoliopsida</taxon>
        <taxon>eudicotyledons</taxon>
        <taxon>Gunneridae</taxon>
        <taxon>Pentapetalae</taxon>
        <taxon>rosids</taxon>
        <taxon>malvids</taxon>
        <taxon>Brassicales</taxon>
        <taxon>Brassicaceae</taxon>
        <taxon>Arabideae</taxon>
        <taxon>Arabis</taxon>
    </lineage>
</organism>
<dbReference type="Proteomes" id="UP000489600">
    <property type="component" value="Unassembled WGS sequence"/>
</dbReference>
<dbReference type="PANTHER" id="PTHR47990">
    <property type="entry name" value="2-OXOGLUTARATE (2OG) AND FE(II)-DEPENDENT OXYGENASE SUPERFAMILY PROTEIN-RELATED"/>
    <property type="match status" value="1"/>
</dbReference>
<evidence type="ECO:0000256" key="1">
    <source>
        <dbReference type="ARBA" id="ARBA00022723"/>
    </source>
</evidence>
<evidence type="ECO:0000259" key="3">
    <source>
        <dbReference type="PROSITE" id="PS51471"/>
    </source>
</evidence>
<dbReference type="InterPro" id="IPR050231">
    <property type="entry name" value="Iron_ascorbate_oxido_reductase"/>
</dbReference>
<dbReference type="EMBL" id="CABITT030000004">
    <property type="protein sequence ID" value="VVB00764.1"/>
    <property type="molecule type" value="Genomic_DNA"/>
</dbReference>
<reference evidence="4" key="1">
    <citation type="submission" date="2019-07" db="EMBL/GenBank/DDBJ databases">
        <authorList>
            <person name="Dittberner H."/>
        </authorList>
    </citation>
    <scope>NUCLEOTIDE SEQUENCE [LARGE SCALE GENOMIC DNA]</scope>
</reference>
<dbReference type="GO" id="GO:0046872">
    <property type="term" value="F:metal ion binding"/>
    <property type="evidence" value="ECO:0007669"/>
    <property type="project" value="UniProtKB-KW"/>
</dbReference>
<keyword evidence="2" id="KW-0408">Iron</keyword>
<evidence type="ECO:0000256" key="2">
    <source>
        <dbReference type="ARBA" id="ARBA00023004"/>
    </source>
</evidence>
<name>A0A565BHH6_9BRAS</name>
<sequence length="520" mass="59445">MASQPPFKTNFSSIFGSPYSGSTNDNNTDTTTVHTGGLKLPVIDLSHLTNGEEIERKRCVKQMVEAAKEWGFFQIVNHGIPKEVFEMMFLEEKKLFDRPFSEKVRENFSDLSKNCYRWGNPNATSPAQYSLLEAFHITLAEISCLSDNHNNLRTTVEMYVQEIARVAQMICEILVKKLKVNSNYFENIRELKNSFLRLNKYHPSVLGSEVFGLVPHTDTSFITILFQDRIGGLELKKNGQWIRVKPSSEALTVNIGDMFQALSNGLYQSVKHRVISPVNIERLSIAFFVCPYLETELECYGNPKKYRRFSFREYKEQSERDVKETVTRELKLKNDLADATECFNGSKVKRAPFLFSWLVNLPNVSKHFQRNSTLKVKSSNVFLMELIRKCLLLGALGYRPAFLLAETVGDHVLREKLKKLSLIRSSISLEQSCTLVTTPTTLLEQEKNLGTSVGKAIDFIKAQVSKKKGNETEKTNMRWRKAKTWSPFFHIVPERVGRRIESAKGKLRVGLKLLVEEGSK</sequence>
<comment type="caution">
    <text evidence="4">The sequence shown here is derived from an EMBL/GenBank/DDBJ whole genome shotgun (WGS) entry which is preliminary data.</text>
</comment>
<dbReference type="SUPFAM" id="SSF51197">
    <property type="entry name" value="Clavaminate synthase-like"/>
    <property type="match status" value="1"/>
</dbReference>
<evidence type="ECO:0000313" key="5">
    <source>
        <dbReference type="Proteomes" id="UP000489600"/>
    </source>
</evidence>
<dbReference type="Pfam" id="PF14226">
    <property type="entry name" value="DIOX_N"/>
    <property type="match status" value="1"/>
</dbReference>
<dbReference type="InterPro" id="IPR026992">
    <property type="entry name" value="DIOX_N"/>
</dbReference>
<dbReference type="AlphaFoldDB" id="A0A565BHH6"/>
<dbReference type="InterPro" id="IPR044861">
    <property type="entry name" value="IPNS-like_FE2OG_OXY"/>
</dbReference>
<evidence type="ECO:0000313" key="4">
    <source>
        <dbReference type="EMBL" id="VVB00764.1"/>
    </source>
</evidence>
<keyword evidence="1" id="KW-0479">Metal-binding</keyword>
<dbReference type="PROSITE" id="PS51471">
    <property type="entry name" value="FE2OG_OXY"/>
    <property type="match status" value="1"/>
</dbReference>
<dbReference type="InterPro" id="IPR005123">
    <property type="entry name" value="Oxoglu/Fe-dep_dioxygenase_dom"/>
</dbReference>
<protein>
    <recommendedName>
        <fullName evidence="3">Fe2OG dioxygenase domain-containing protein</fullName>
    </recommendedName>
</protein>
<dbReference type="Pfam" id="PF03171">
    <property type="entry name" value="2OG-FeII_Oxy"/>
    <property type="match status" value="1"/>
</dbReference>
<keyword evidence="5" id="KW-1185">Reference proteome</keyword>
<dbReference type="Gene3D" id="2.60.120.330">
    <property type="entry name" value="B-lactam Antibiotic, Isopenicillin N Synthase, Chain"/>
    <property type="match status" value="1"/>
</dbReference>
<accession>A0A565BHH6</accession>